<reference evidence="7 8" key="1">
    <citation type="submission" date="2019-03" db="EMBL/GenBank/DDBJ databases">
        <title>Genomic Encyclopedia of Type Strains, Phase IV (KMG-IV): sequencing the most valuable type-strain genomes for metagenomic binning, comparative biology and taxonomic classification.</title>
        <authorList>
            <person name="Goeker M."/>
        </authorList>
    </citation>
    <scope>NUCLEOTIDE SEQUENCE [LARGE SCALE GENOMIC DNA]</scope>
    <source>
        <strain evidence="7 8">DSM 24455</strain>
    </source>
</reference>
<dbReference type="PANTHER" id="PTHR34773">
    <property type="entry name" value="FLAGELLAR SECRETION CHAPERONE FLIS"/>
    <property type="match status" value="1"/>
</dbReference>
<organism evidence="7 8">
    <name type="scientific">Fonticella tunisiensis</name>
    <dbReference type="NCBI Taxonomy" id="1096341"/>
    <lineage>
        <taxon>Bacteria</taxon>
        <taxon>Bacillati</taxon>
        <taxon>Bacillota</taxon>
        <taxon>Clostridia</taxon>
        <taxon>Eubacteriales</taxon>
        <taxon>Clostridiaceae</taxon>
        <taxon>Fonticella</taxon>
    </lineage>
</organism>
<keyword evidence="7" id="KW-0969">Cilium</keyword>
<keyword evidence="4 6" id="KW-1005">Bacterial flagellum biogenesis</keyword>
<sequence>MYNANALNAYQQNSVNTASREKLLLMLYDGLVKFIKLGISGIEERDIQKSNTNLIKAQNILLELMATLNMKIGGELSKSLMLLYDYMYRRLIEANVKKDPEIAKEILGYAEELKDAFEKAYQQIKK</sequence>
<dbReference type="EMBL" id="SOAZ01000026">
    <property type="protein sequence ID" value="TDT50616.1"/>
    <property type="molecule type" value="Genomic_DNA"/>
</dbReference>
<dbReference type="GO" id="GO:0071973">
    <property type="term" value="P:bacterial-type flagellum-dependent cell motility"/>
    <property type="evidence" value="ECO:0007669"/>
    <property type="project" value="TreeGrafter"/>
</dbReference>
<dbReference type="InterPro" id="IPR036584">
    <property type="entry name" value="FliS_sf"/>
</dbReference>
<protein>
    <recommendedName>
        <fullName evidence="6">Flagellar secretion chaperone FliS</fullName>
    </recommendedName>
</protein>
<evidence type="ECO:0000256" key="1">
    <source>
        <dbReference type="ARBA" id="ARBA00004514"/>
    </source>
</evidence>
<evidence type="ECO:0000313" key="8">
    <source>
        <dbReference type="Proteomes" id="UP000295325"/>
    </source>
</evidence>
<comment type="subcellular location">
    <subcellularLocation>
        <location evidence="1 6">Cytoplasm</location>
        <location evidence="1 6">Cytosol</location>
    </subcellularLocation>
</comment>
<name>A0A4R7KBX8_9CLOT</name>
<dbReference type="NCBIfam" id="TIGR00208">
    <property type="entry name" value="fliS"/>
    <property type="match status" value="1"/>
</dbReference>
<comment type="similarity">
    <text evidence="2 6">Belongs to the FliS family.</text>
</comment>
<evidence type="ECO:0000256" key="3">
    <source>
        <dbReference type="ARBA" id="ARBA00022490"/>
    </source>
</evidence>
<keyword evidence="8" id="KW-1185">Reference proteome</keyword>
<dbReference type="Pfam" id="PF02561">
    <property type="entry name" value="FliS"/>
    <property type="match status" value="1"/>
</dbReference>
<keyword evidence="3 6" id="KW-0963">Cytoplasm</keyword>
<evidence type="ECO:0000313" key="7">
    <source>
        <dbReference type="EMBL" id="TDT50616.1"/>
    </source>
</evidence>
<keyword evidence="7" id="KW-0282">Flagellum</keyword>
<dbReference type="GO" id="GO:0044780">
    <property type="term" value="P:bacterial-type flagellum assembly"/>
    <property type="evidence" value="ECO:0007669"/>
    <property type="project" value="InterPro"/>
</dbReference>
<evidence type="ECO:0000256" key="2">
    <source>
        <dbReference type="ARBA" id="ARBA00008787"/>
    </source>
</evidence>
<dbReference type="Proteomes" id="UP000295325">
    <property type="component" value="Unassembled WGS sequence"/>
</dbReference>
<dbReference type="RefSeq" id="WP_133629056.1">
    <property type="nucleotide sequence ID" value="NZ_SOAZ01000026.1"/>
</dbReference>
<dbReference type="PIRSF" id="PIRSF039090">
    <property type="entry name" value="Flis"/>
    <property type="match status" value="1"/>
</dbReference>
<evidence type="ECO:0000256" key="6">
    <source>
        <dbReference type="PIRNR" id="PIRNR039090"/>
    </source>
</evidence>
<dbReference type="GO" id="GO:0005829">
    <property type="term" value="C:cytosol"/>
    <property type="evidence" value="ECO:0007669"/>
    <property type="project" value="UniProtKB-SubCell"/>
</dbReference>
<comment type="caution">
    <text evidence="7">The sequence shown here is derived from an EMBL/GenBank/DDBJ whole genome shotgun (WGS) entry which is preliminary data.</text>
</comment>
<dbReference type="PANTHER" id="PTHR34773:SF1">
    <property type="entry name" value="FLAGELLAR SECRETION CHAPERONE FLIS"/>
    <property type="match status" value="1"/>
</dbReference>
<gene>
    <name evidence="7" type="ORF">EDD71_12633</name>
</gene>
<evidence type="ECO:0000256" key="4">
    <source>
        <dbReference type="ARBA" id="ARBA00022795"/>
    </source>
</evidence>
<dbReference type="Gene3D" id="1.20.120.340">
    <property type="entry name" value="Flagellar protein FliS"/>
    <property type="match status" value="1"/>
</dbReference>
<evidence type="ECO:0000256" key="5">
    <source>
        <dbReference type="ARBA" id="ARBA00023186"/>
    </source>
</evidence>
<dbReference type="AlphaFoldDB" id="A0A4R7KBX8"/>
<accession>A0A4R7KBX8</accession>
<keyword evidence="5" id="KW-0143">Chaperone</keyword>
<dbReference type="OrthoDB" id="1524959at2"/>
<dbReference type="InterPro" id="IPR003713">
    <property type="entry name" value="FliS"/>
</dbReference>
<dbReference type="SUPFAM" id="SSF101116">
    <property type="entry name" value="Flagellar export chaperone FliS"/>
    <property type="match status" value="1"/>
</dbReference>
<keyword evidence="7" id="KW-0966">Cell projection</keyword>
<dbReference type="CDD" id="cd16098">
    <property type="entry name" value="FliS"/>
    <property type="match status" value="1"/>
</dbReference>
<proteinExistence type="inferred from homology"/>